<evidence type="ECO:0000256" key="4">
    <source>
        <dbReference type="ARBA" id="ARBA00023136"/>
    </source>
</evidence>
<keyword evidence="8" id="KW-1185">Reference proteome</keyword>
<protein>
    <recommendedName>
        <fullName evidence="6">TMEM205-like domain-containing protein</fullName>
    </recommendedName>
</protein>
<sequence>MLNLASFHILSYGALFGSQLYQMSKIFVGGFVAFRALGHPHFGVLQSAVFPIYFTLQTTLPVVSALTFPGRTTASGVGPSSIIGLVADENRLSTLLPLITVFIAGLTNLLLLSPLTAKTIRERKRQGLPSLDATRSFETH</sequence>
<gene>
    <name evidence="7" type="ORF">Egran_00709</name>
</gene>
<organism evidence="7 8">
    <name type="scientific">Elaphomyces granulatus</name>
    <dbReference type="NCBI Taxonomy" id="519963"/>
    <lineage>
        <taxon>Eukaryota</taxon>
        <taxon>Fungi</taxon>
        <taxon>Dikarya</taxon>
        <taxon>Ascomycota</taxon>
        <taxon>Pezizomycotina</taxon>
        <taxon>Eurotiomycetes</taxon>
        <taxon>Eurotiomycetidae</taxon>
        <taxon>Eurotiales</taxon>
        <taxon>Elaphomycetaceae</taxon>
        <taxon>Elaphomyces</taxon>
    </lineage>
</organism>
<proteinExistence type="predicted"/>
<dbReference type="AlphaFoldDB" id="A0A232M547"/>
<dbReference type="InterPro" id="IPR053009">
    <property type="entry name" value="Xanthocillin_Biosynth-Assoc"/>
</dbReference>
<evidence type="ECO:0000256" key="3">
    <source>
        <dbReference type="ARBA" id="ARBA00022989"/>
    </source>
</evidence>
<feature type="transmembrane region" description="Helical" evidence="5">
    <location>
        <begin position="20"/>
        <end position="38"/>
    </location>
</feature>
<accession>A0A232M547</accession>
<evidence type="ECO:0000313" key="8">
    <source>
        <dbReference type="Proteomes" id="UP000243515"/>
    </source>
</evidence>
<dbReference type="GO" id="GO:0016020">
    <property type="term" value="C:membrane"/>
    <property type="evidence" value="ECO:0007669"/>
    <property type="project" value="UniProtKB-SubCell"/>
</dbReference>
<dbReference type="PANTHER" id="PTHR23241">
    <property type="entry name" value="LATE EMBRYOGENESIS ABUNDANT PLANTS LEA-RELATED"/>
    <property type="match status" value="1"/>
</dbReference>
<evidence type="ECO:0000256" key="2">
    <source>
        <dbReference type="ARBA" id="ARBA00022692"/>
    </source>
</evidence>
<dbReference type="Pfam" id="PF13664">
    <property type="entry name" value="DUF4149"/>
    <property type="match status" value="1"/>
</dbReference>
<name>A0A232M547_9EURO</name>
<feature type="transmembrane region" description="Helical" evidence="5">
    <location>
        <begin position="95"/>
        <end position="115"/>
    </location>
</feature>
<keyword evidence="4 5" id="KW-0472">Membrane</keyword>
<feature type="transmembrane region" description="Helical" evidence="5">
    <location>
        <begin position="50"/>
        <end position="68"/>
    </location>
</feature>
<dbReference type="InterPro" id="IPR025423">
    <property type="entry name" value="TMEM205-like"/>
</dbReference>
<dbReference type="PANTHER" id="PTHR23241:SF106">
    <property type="entry name" value="DUF4149 DOMAIN-CONTAINING PROTEIN"/>
    <property type="match status" value="1"/>
</dbReference>
<comment type="caution">
    <text evidence="7">The sequence shown here is derived from an EMBL/GenBank/DDBJ whole genome shotgun (WGS) entry which is preliminary data.</text>
</comment>
<feature type="domain" description="TMEM205-like" evidence="6">
    <location>
        <begin position="10"/>
        <end position="124"/>
    </location>
</feature>
<evidence type="ECO:0000256" key="5">
    <source>
        <dbReference type="SAM" id="Phobius"/>
    </source>
</evidence>
<comment type="subcellular location">
    <subcellularLocation>
        <location evidence="1">Membrane</location>
    </subcellularLocation>
</comment>
<evidence type="ECO:0000313" key="7">
    <source>
        <dbReference type="EMBL" id="OXV11531.1"/>
    </source>
</evidence>
<dbReference type="OrthoDB" id="1641132at2759"/>
<keyword evidence="3 5" id="KW-1133">Transmembrane helix</keyword>
<evidence type="ECO:0000256" key="1">
    <source>
        <dbReference type="ARBA" id="ARBA00004370"/>
    </source>
</evidence>
<dbReference type="EMBL" id="NPHW01002430">
    <property type="protein sequence ID" value="OXV11531.1"/>
    <property type="molecule type" value="Genomic_DNA"/>
</dbReference>
<evidence type="ECO:0000259" key="6">
    <source>
        <dbReference type="Pfam" id="PF13664"/>
    </source>
</evidence>
<reference evidence="7 8" key="1">
    <citation type="journal article" date="2015" name="Environ. Microbiol.">
        <title>Metagenome sequence of Elaphomyces granulatus from sporocarp tissue reveals Ascomycota ectomycorrhizal fingerprints of genome expansion and a Proteobacteria-rich microbiome.</title>
        <authorList>
            <person name="Quandt C.A."/>
            <person name="Kohler A."/>
            <person name="Hesse C.N."/>
            <person name="Sharpton T.J."/>
            <person name="Martin F."/>
            <person name="Spatafora J.W."/>
        </authorList>
    </citation>
    <scope>NUCLEOTIDE SEQUENCE [LARGE SCALE GENOMIC DNA]</scope>
    <source>
        <strain evidence="7 8">OSC145934</strain>
    </source>
</reference>
<keyword evidence="2 5" id="KW-0812">Transmembrane</keyword>
<dbReference type="Proteomes" id="UP000243515">
    <property type="component" value="Unassembled WGS sequence"/>
</dbReference>